<dbReference type="AlphaFoldDB" id="A0A644VU85"/>
<organism evidence="1">
    <name type="scientific">bioreactor metagenome</name>
    <dbReference type="NCBI Taxonomy" id="1076179"/>
    <lineage>
        <taxon>unclassified sequences</taxon>
        <taxon>metagenomes</taxon>
        <taxon>ecological metagenomes</taxon>
    </lineage>
</organism>
<name>A0A644VU85_9ZZZZ</name>
<dbReference type="EMBL" id="VSSQ01000449">
    <property type="protein sequence ID" value="MPL94961.1"/>
    <property type="molecule type" value="Genomic_DNA"/>
</dbReference>
<evidence type="ECO:0000313" key="1">
    <source>
        <dbReference type="EMBL" id="MPL94961.1"/>
    </source>
</evidence>
<proteinExistence type="predicted"/>
<sequence length="84" mass="9595">MISDGCVQDILSTENIGFYCFIWIKFAERNMFQSCSMKHNIDTSKNGDHAFSIPDITDQDLDPVGFQFLLHIKKSGLIVVHEDQ</sequence>
<accession>A0A644VU85</accession>
<reference evidence="1" key="1">
    <citation type="submission" date="2019-08" db="EMBL/GenBank/DDBJ databases">
        <authorList>
            <person name="Kucharzyk K."/>
            <person name="Murdoch R.W."/>
            <person name="Higgins S."/>
            <person name="Loffler F."/>
        </authorList>
    </citation>
    <scope>NUCLEOTIDE SEQUENCE</scope>
</reference>
<comment type="caution">
    <text evidence="1">The sequence shown here is derived from an EMBL/GenBank/DDBJ whole genome shotgun (WGS) entry which is preliminary data.</text>
</comment>
<gene>
    <name evidence="1" type="ORF">SDC9_41124</name>
</gene>
<protein>
    <submittedName>
        <fullName evidence="1">Uncharacterized protein</fullName>
    </submittedName>
</protein>